<keyword evidence="4" id="KW-1185">Reference proteome</keyword>
<organism evidence="3 4">
    <name type="scientific">Lichenifustis flavocetrariae</name>
    <dbReference type="NCBI Taxonomy" id="2949735"/>
    <lineage>
        <taxon>Bacteria</taxon>
        <taxon>Pseudomonadati</taxon>
        <taxon>Pseudomonadota</taxon>
        <taxon>Alphaproteobacteria</taxon>
        <taxon>Hyphomicrobiales</taxon>
        <taxon>Lichenihabitantaceae</taxon>
        <taxon>Lichenifustis</taxon>
    </lineage>
</organism>
<sequence>MRIGIRPALIIFVVATFATTGGVVDLLWWRTAQSNSRMLATKLNQQIASEVKRELASLIGSAEAAHGAIRTIFVQDVITTRQADKREFVFLAQLQAQPAVSWIAFGWPDDSFFAAHKLGDGELEMMEIAAAPVPRQRRIDRYKVLTGDIEFEKRAFKATKYDVTAQAWYKEATEANAPLWIEVTQYPGAGRPAIAYAGAIDVDRARQGVLAVMIDLDRLSRFLASLPVGKSGAAFVLRPNGLAVAVPDAEADEVHGTMVKNPTLLAVARQTHDMMLAKADAEQKQLAEARVEHDGIPYTVTVTPLDFMGWEVTTVVPEADFLGAIDSTNQHVSAALVVLILSAVGAAMLLARSFLVRPLTRIAAELGRIQRFELEQIEYHPSRLRELDLLSKVASSMASGLSAFRKYLPGDLVNKLLAEGIEAKPGGTVQPLTVLFADIAGFAGMSERLGDAIVPLLSAYIDVISAEIVAQGGTIDKFIGDAIMAFWGAPAANADHAADACRAALACSAALARAGIADDGGRPLVVRIGINTGNVLVGNIGSQSRLNYTAIGDAVNVASRIEGANKVYGTTIMIGDATRLKAGASFQVRELDRVAVYGRAEGMPLFEIVGTAEPGASTPAWILTYAEALELYRTRRFEAAVLAFERVVAMRGCDAPSRVMIERCQAFLVSPPNSEWHGTMVFEQKD</sequence>
<keyword evidence="1" id="KW-0472">Membrane</keyword>
<keyword evidence="1" id="KW-1133">Transmembrane helix</keyword>
<dbReference type="SUPFAM" id="SSF55073">
    <property type="entry name" value="Nucleotide cyclase"/>
    <property type="match status" value="1"/>
</dbReference>
<accession>A0AA41ZB04</accession>
<dbReference type="GO" id="GO:0006171">
    <property type="term" value="P:cAMP biosynthetic process"/>
    <property type="evidence" value="ECO:0007669"/>
    <property type="project" value="TreeGrafter"/>
</dbReference>
<dbReference type="GO" id="GO:0004016">
    <property type="term" value="F:adenylate cyclase activity"/>
    <property type="evidence" value="ECO:0007669"/>
    <property type="project" value="UniProtKB-ARBA"/>
</dbReference>
<dbReference type="Gene3D" id="3.30.450.20">
    <property type="entry name" value="PAS domain"/>
    <property type="match status" value="1"/>
</dbReference>
<dbReference type="RefSeq" id="WP_282588959.1">
    <property type="nucleotide sequence ID" value="NZ_JAMOIM010000055.1"/>
</dbReference>
<dbReference type="SMART" id="SM00044">
    <property type="entry name" value="CYCc"/>
    <property type="match status" value="1"/>
</dbReference>
<dbReference type="PROSITE" id="PS50125">
    <property type="entry name" value="GUANYLATE_CYCLASE_2"/>
    <property type="match status" value="1"/>
</dbReference>
<keyword evidence="1" id="KW-0812">Transmembrane</keyword>
<dbReference type="PANTHER" id="PTHR43081">
    <property type="entry name" value="ADENYLATE CYCLASE, TERMINAL-DIFFERENTIATION SPECIFIC-RELATED"/>
    <property type="match status" value="1"/>
</dbReference>
<dbReference type="AlphaFoldDB" id="A0AA41ZB04"/>
<evidence type="ECO:0000313" key="4">
    <source>
        <dbReference type="Proteomes" id="UP001165667"/>
    </source>
</evidence>
<evidence type="ECO:0000313" key="3">
    <source>
        <dbReference type="EMBL" id="MCW6512582.1"/>
    </source>
</evidence>
<comment type="caution">
    <text evidence="3">The sequence shown here is derived from an EMBL/GenBank/DDBJ whole genome shotgun (WGS) entry which is preliminary data.</text>
</comment>
<dbReference type="InterPro" id="IPR029787">
    <property type="entry name" value="Nucleotide_cyclase"/>
</dbReference>
<evidence type="ECO:0000259" key="2">
    <source>
        <dbReference type="PROSITE" id="PS50125"/>
    </source>
</evidence>
<name>A0AA41ZB04_9HYPH</name>
<reference evidence="3" key="1">
    <citation type="submission" date="2022-05" db="EMBL/GenBank/DDBJ databases">
        <authorList>
            <person name="Pankratov T."/>
        </authorList>
    </citation>
    <scope>NUCLEOTIDE SEQUENCE</scope>
    <source>
        <strain evidence="3">BP6-180914</strain>
    </source>
</reference>
<dbReference type="EMBL" id="JAMOIM010000055">
    <property type="protein sequence ID" value="MCW6512582.1"/>
    <property type="molecule type" value="Genomic_DNA"/>
</dbReference>
<dbReference type="InterPro" id="IPR050697">
    <property type="entry name" value="Adenylyl/Guanylyl_Cyclase_3/4"/>
</dbReference>
<dbReference type="Gene3D" id="3.30.70.1230">
    <property type="entry name" value="Nucleotide cyclase"/>
    <property type="match status" value="1"/>
</dbReference>
<dbReference type="InterPro" id="IPR001054">
    <property type="entry name" value="A/G_cyclase"/>
</dbReference>
<proteinExistence type="predicted"/>
<feature type="transmembrane region" description="Helical" evidence="1">
    <location>
        <begin position="7"/>
        <end position="29"/>
    </location>
</feature>
<evidence type="ECO:0000256" key="1">
    <source>
        <dbReference type="SAM" id="Phobius"/>
    </source>
</evidence>
<dbReference type="PANTHER" id="PTHR43081:SF1">
    <property type="entry name" value="ADENYLATE CYCLASE, TERMINAL-DIFFERENTIATION SPECIFIC"/>
    <property type="match status" value="1"/>
</dbReference>
<feature type="domain" description="Guanylate cyclase" evidence="2">
    <location>
        <begin position="433"/>
        <end position="562"/>
    </location>
</feature>
<gene>
    <name evidence="3" type="ORF">M8523_32250</name>
</gene>
<dbReference type="GO" id="GO:0035556">
    <property type="term" value="P:intracellular signal transduction"/>
    <property type="evidence" value="ECO:0007669"/>
    <property type="project" value="InterPro"/>
</dbReference>
<dbReference type="Pfam" id="PF00211">
    <property type="entry name" value="Guanylate_cyc"/>
    <property type="match status" value="1"/>
</dbReference>
<protein>
    <submittedName>
        <fullName evidence="3">Adenylate/guanylate cyclase domain-containing protein</fullName>
    </submittedName>
</protein>
<dbReference type="Proteomes" id="UP001165667">
    <property type="component" value="Unassembled WGS sequence"/>
</dbReference>
<dbReference type="CDD" id="cd07302">
    <property type="entry name" value="CHD"/>
    <property type="match status" value="1"/>
</dbReference>